<dbReference type="Proteomes" id="UP000314294">
    <property type="component" value="Unassembled WGS sequence"/>
</dbReference>
<sequence>MWPPAKRPEHLRRLLGAVSPGTPHRKLILLSGSLPEDSGVPQMVVFNGLVVDRVEVSQCLWKSGGRPTIRSPSSEPSQTVCWSRGSFRDLMVRDLIDRDLMVRDLIGIDLIGIDLINRDLIDRNLID</sequence>
<keyword evidence="2" id="KW-1185">Reference proteome</keyword>
<dbReference type="EMBL" id="SRLO01010621">
    <property type="protein sequence ID" value="TNN26259.1"/>
    <property type="molecule type" value="Genomic_DNA"/>
</dbReference>
<reference evidence="1 2" key="1">
    <citation type="submission" date="2019-03" db="EMBL/GenBank/DDBJ databases">
        <title>First draft genome of Liparis tanakae, snailfish: a comprehensive survey of snailfish specific genes.</title>
        <authorList>
            <person name="Kim W."/>
            <person name="Song I."/>
            <person name="Jeong J.-H."/>
            <person name="Kim D."/>
            <person name="Kim S."/>
            <person name="Ryu S."/>
            <person name="Song J.Y."/>
            <person name="Lee S.K."/>
        </authorList>
    </citation>
    <scope>NUCLEOTIDE SEQUENCE [LARGE SCALE GENOMIC DNA]</scope>
    <source>
        <tissue evidence="1">Muscle</tissue>
    </source>
</reference>
<evidence type="ECO:0000313" key="2">
    <source>
        <dbReference type="Proteomes" id="UP000314294"/>
    </source>
</evidence>
<gene>
    <name evidence="1" type="ORF">EYF80_063604</name>
</gene>
<organism evidence="1 2">
    <name type="scientific">Liparis tanakae</name>
    <name type="common">Tanaka's snailfish</name>
    <dbReference type="NCBI Taxonomy" id="230148"/>
    <lineage>
        <taxon>Eukaryota</taxon>
        <taxon>Metazoa</taxon>
        <taxon>Chordata</taxon>
        <taxon>Craniata</taxon>
        <taxon>Vertebrata</taxon>
        <taxon>Euteleostomi</taxon>
        <taxon>Actinopterygii</taxon>
        <taxon>Neopterygii</taxon>
        <taxon>Teleostei</taxon>
        <taxon>Neoteleostei</taxon>
        <taxon>Acanthomorphata</taxon>
        <taxon>Eupercaria</taxon>
        <taxon>Perciformes</taxon>
        <taxon>Cottioidei</taxon>
        <taxon>Cottales</taxon>
        <taxon>Liparidae</taxon>
        <taxon>Liparis</taxon>
    </lineage>
</organism>
<name>A0A4Z2EBR2_9TELE</name>
<evidence type="ECO:0000313" key="1">
    <source>
        <dbReference type="EMBL" id="TNN26259.1"/>
    </source>
</evidence>
<proteinExistence type="predicted"/>
<dbReference type="AlphaFoldDB" id="A0A4Z2EBR2"/>
<accession>A0A4Z2EBR2</accession>
<comment type="caution">
    <text evidence="1">The sequence shown here is derived from an EMBL/GenBank/DDBJ whole genome shotgun (WGS) entry which is preliminary data.</text>
</comment>
<protein>
    <submittedName>
        <fullName evidence="1">Uncharacterized protein</fullName>
    </submittedName>
</protein>